<evidence type="ECO:0000313" key="3">
    <source>
        <dbReference type="EMBL" id="GGG72504.1"/>
    </source>
</evidence>
<feature type="signal peptide" evidence="2">
    <location>
        <begin position="1"/>
        <end position="24"/>
    </location>
</feature>
<feature type="compositionally biased region" description="Low complexity" evidence="1">
    <location>
        <begin position="28"/>
        <end position="38"/>
    </location>
</feature>
<keyword evidence="4" id="KW-1185">Reference proteome</keyword>
<name>A0A917H9P4_9MICC</name>
<dbReference type="AlphaFoldDB" id="A0A917H9P4"/>
<accession>A0A917H9P4</accession>
<evidence type="ECO:0000256" key="1">
    <source>
        <dbReference type="SAM" id="MobiDB-lite"/>
    </source>
</evidence>
<protein>
    <submittedName>
        <fullName evidence="3">Uncharacterized protein</fullName>
    </submittedName>
</protein>
<comment type="caution">
    <text evidence="3">The sequence shown here is derived from an EMBL/GenBank/DDBJ whole genome shotgun (WGS) entry which is preliminary data.</text>
</comment>
<organism evidence="3 4">
    <name type="scientific">Kocuria dechangensis</name>
    <dbReference type="NCBI Taxonomy" id="1176249"/>
    <lineage>
        <taxon>Bacteria</taxon>
        <taxon>Bacillati</taxon>
        <taxon>Actinomycetota</taxon>
        <taxon>Actinomycetes</taxon>
        <taxon>Micrococcales</taxon>
        <taxon>Micrococcaceae</taxon>
        <taxon>Kocuria</taxon>
    </lineage>
</organism>
<feature type="region of interest" description="Disordered" evidence="1">
    <location>
        <begin position="28"/>
        <end position="71"/>
    </location>
</feature>
<gene>
    <name evidence="3" type="ORF">GCM10011374_41540</name>
</gene>
<evidence type="ECO:0000313" key="4">
    <source>
        <dbReference type="Proteomes" id="UP000638848"/>
    </source>
</evidence>
<dbReference type="Proteomes" id="UP000638848">
    <property type="component" value="Unassembled WGS sequence"/>
</dbReference>
<proteinExistence type="predicted"/>
<feature type="chain" id="PRO_5039050850" evidence="2">
    <location>
        <begin position="25"/>
        <end position="187"/>
    </location>
</feature>
<reference evidence="3" key="2">
    <citation type="submission" date="2020-09" db="EMBL/GenBank/DDBJ databases">
        <authorList>
            <person name="Sun Q."/>
            <person name="Zhou Y."/>
        </authorList>
    </citation>
    <scope>NUCLEOTIDE SEQUENCE</scope>
    <source>
        <strain evidence="3">CGMCC 1.12187</strain>
    </source>
</reference>
<dbReference type="PROSITE" id="PS51257">
    <property type="entry name" value="PROKAR_LIPOPROTEIN"/>
    <property type="match status" value="1"/>
</dbReference>
<sequence>MRTISQRTPGLAVVAVCLSAGVLAGCGSSQSPAPSPGAEATGGGASRAQTGGSPPATHTTPGPGGEPTGMYAGAYDGAFHAGLSSFNGQQVSLTGEVRDLIRSRSSFELASFTDPDLDPLLVSAAYAVPDLEVGDTVEVTGTVREGFDPPVVEEAVEEGEEAGFYDQHLGQPYLDEAQVEIVDSSGR</sequence>
<dbReference type="EMBL" id="BMEQ01000063">
    <property type="protein sequence ID" value="GGG72504.1"/>
    <property type="molecule type" value="Genomic_DNA"/>
</dbReference>
<evidence type="ECO:0000256" key="2">
    <source>
        <dbReference type="SAM" id="SignalP"/>
    </source>
</evidence>
<feature type="compositionally biased region" description="Low complexity" evidence="1">
    <location>
        <begin position="50"/>
        <end position="61"/>
    </location>
</feature>
<keyword evidence="2" id="KW-0732">Signal</keyword>
<reference evidence="3" key="1">
    <citation type="journal article" date="2014" name="Int. J. Syst. Evol. Microbiol.">
        <title>Complete genome sequence of Corynebacterium casei LMG S-19264T (=DSM 44701T), isolated from a smear-ripened cheese.</title>
        <authorList>
            <consortium name="US DOE Joint Genome Institute (JGI-PGF)"/>
            <person name="Walter F."/>
            <person name="Albersmeier A."/>
            <person name="Kalinowski J."/>
            <person name="Ruckert C."/>
        </authorList>
    </citation>
    <scope>NUCLEOTIDE SEQUENCE</scope>
    <source>
        <strain evidence="3">CGMCC 1.12187</strain>
    </source>
</reference>